<dbReference type="Proteomes" id="UP000034154">
    <property type="component" value="Unassembled WGS sequence"/>
</dbReference>
<organism evidence="1 2">
    <name type="scientific">Candidatus Uhrbacteria bacterium GW2011_GWF2_44_350</name>
    <dbReference type="NCBI Taxonomy" id="1619000"/>
    <lineage>
        <taxon>Bacteria</taxon>
        <taxon>Candidatus Uhriibacteriota</taxon>
    </lineage>
</organism>
<reference evidence="1 2" key="1">
    <citation type="journal article" date="2015" name="Nature">
        <title>rRNA introns, odd ribosomes, and small enigmatic genomes across a large radiation of phyla.</title>
        <authorList>
            <person name="Brown C.T."/>
            <person name="Hug L.A."/>
            <person name="Thomas B.C."/>
            <person name="Sharon I."/>
            <person name="Castelle C.J."/>
            <person name="Singh A."/>
            <person name="Wilkins M.J."/>
            <person name="Williams K.H."/>
            <person name="Banfield J.F."/>
        </authorList>
    </citation>
    <scope>NUCLEOTIDE SEQUENCE [LARGE SCALE GENOMIC DNA]</scope>
</reference>
<accession>A0A0G1LKT6</accession>
<comment type="caution">
    <text evidence="1">The sequence shown here is derived from an EMBL/GenBank/DDBJ whole genome shotgun (WGS) entry which is preliminary data.</text>
</comment>
<gene>
    <name evidence="1" type="ORF">UW63_C0060G0004</name>
</gene>
<evidence type="ECO:0000313" key="1">
    <source>
        <dbReference type="EMBL" id="KKT69342.1"/>
    </source>
</evidence>
<name>A0A0G1LKT6_9BACT</name>
<proteinExistence type="predicted"/>
<dbReference type="EMBL" id="LCJB01000060">
    <property type="protein sequence ID" value="KKT69342.1"/>
    <property type="molecule type" value="Genomic_DNA"/>
</dbReference>
<dbReference type="AlphaFoldDB" id="A0A0G1LKT6"/>
<sequence length="217" mass="25631">MKVYHYAHLRKWQDIQKGSWKTDNRPGLSAGRRVGQRDKEAWKTMAVFAFLEPLPDSWVNNTCFKGVWMDRFRSNIGSLLLELDVDLEGGEIFVVDNGHMEGFIYQKETGIPKKYLHRSNEEAERAYMESKISLKDYLEKAEDLGYSMPEIIILKDVPMERIRISDQQPLIEEDLEKYGEGSFKRDLISDIQRIPELSRWFEKREQGLRERLEGRNR</sequence>
<evidence type="ECO:0000313" key="2">
    <source>
        <dbReference type="Proteomes" id="UP000034154"/>
    </source>
</evidence>
<protein>
    <submittedName>
        <fullName evidence="1">Uncharacterized protein</fullName>
    </submittedName>
</protein>